<proteinExistence type="predicted"/>
<dbReference type="AlphaFoldDB" id="A0A498MDR6"/>
<dbReference type="InterPro" id="IPR011029">
    <property type="entry name" value="DEATH-like_dom_sf"/>
</dbReference>
<organism evidence="3 4">
    <name type="scientific">Labeo rohita</name>
    <name type="common">Indian major carp</name>
    <name type="synonym">Cyprinus rohita</name>
    <dbReference type="NCBI Taxonomy" id="84645"/>
    <lineage>
        <taxon>Eukaryota</taxon>
        <taxon>Metazoa</taxon>
        <taxon>Chordata</taxon>
        <taxon>Craniata</taxon>
        <taxon>Vertebrata</taxon>
        <taxon>Euteleostomi</taxon>
        <taxon>Actinopterygii</taxon>
        <taxon>Neopterygii</taxon>
        <taxon>Teleostei</taxon>
        <taxon>Ostariophysi</taxon>
        <taxon>Cypriniformes</taxon>
        <taxon>Cyprinidae</taxon>
        <taxon>Labeoninae</taxon>
        <taxon>Labeonini</taxon>
        <taxon>Labeo</taxon>
    </lineage>
</organism>
<gene>
    <name evidence="3" type="ORF">ROHU_008700</name>
</gene>
<dbReference type="STRING" id="84645.A0A498MDR6"/>
<evidence type="ECO:0000259" key="2">
    <source>
        <dbReference type="PROSITE" id="PS50824"/>
    </source>
</evidence>
<dbReference type="Pfam" id="PF02758">
    <property type="entry name" value="PYRIN"/>
    <property type="match status" value="1"/>
</dbReference>
<reference evidence="3 4" key="1">
    <citation type="submission" date="2018-03" db="EMBL/GenBank/DDBJ databases">
        <title>Draft genome sequence of Rohu Carp (Labeo rohita).</title>
        <authorList>
            <person name="Das P."/>
            <person name="Kushwaha B."/>
            <person name="Joshi C.G."/>
            <person name="Kumar D."/>
            <person name="Nagpure N.S."/>
            <person name="Sahoo L."/>
            <person name="Das S.P."/>
            <person name="Bit A."/>
            <person name="Patnaik S."/>
            <person name="Meher P.K."/>
            <person name="Jayasankar P."/>
            <person name="Koringa P.G."/>
            <person name="Patel N.V."/>
            <person name="Hinsu A.T."/>
            <person name="Kumar R."/>
            <person name="Pandey M."/>
            <person name="Agarwal S."/>
            <person name="Srivastava S."/>
            <person name="Singh M."/>
            <person name="Iquebal M.A."/>
            <person name="Jaiswal S."/>
            <person name="Angadi U.B."/>
            <person name="Kumar N."/>
            <person name="Raza M."/>
            <person name="Shah T.M."/>
            <person name="Rai A."/>
            <person name="Jena J.K."/>
        </authorList>
    </citation>
    <scope>NUCLEOTIDE SEQUENCE [LARGE SCALE GENOMIC DNA]</scope>
    <source>
        <strain evidence="3">DASCIFA01</strain>
        <tissue evidence="3">Testis</tissue>
    </source>
</reference>
<keyword evidence="4" id="KW-1185">Reference proteome</keyword>
<dbReference type="PROSITE" id="PS50824">
    <property type="entry name" value="DAPIN"/>
    <property type="match status" value="1"/>
</dbReference>
<accession>A0A498MDR6</accession>
<feature type="compositionally biased region" description="Basic and acidic residues" evidence="1">
    <location>
        <begin position="83"/>
        <end position="92"/>
    </location>
</feature>
<evidence type="ECO:0000313" key="3">
    <source>
        <dbReference type="EMBL" id="RXN15615.1"/>
    </source>
</evidence>
<dbReference type="EMBL" id="QBIY01012839">
    <property type="protein sequence ID" value="RXN15615.1"/>
    <property type="molecule type" value="Genomic_DNA"/>
</dbReference>
<evidence type="ECO:0000256" key="1">
    <source>
        <dbReference type="SAM" id="MobiDB-lite"/>
    </source>
</evidence>
<dbReference type="SMART" id="SM01289">
    <property type="entry name" value="PYRIN"/>
    <property type="match status" value="1"/>
</dbReference>
<dbReference type="CDD" id="cd08321">
    <property type="entry name" value="Pyrin_ASC-like"/>
    <property type="match status" value="1"/>
</dbReference>
<comment type="caution">
    <text evidence="3">The sequence shown here is derived from an EMBL/GenBank/DDBJ whole genome shotgun (WGS) entry which is preliminary data.</text>
</comment>
<feature type="domain" description="Pyrin" evidence="2">
    <location>
        <begin position="1"/>
        <end position="86"/>
    </location>
</feature>
<sequence length="140" mass="15804">MESLQELLVNSLEELEDAKLKKFQWHLNNDHEGIRKSEMENADRLKTVDMMVGCFGPKEAVKITVDVLRKIQQKHLAEDLANKYKQTQDQDSMKTSAPVAADSYMGRSEGKNIVISSRGVTKIPDKSEIHPTVRLPVGKV</sequence>
<dbReference type="InterPro" id="IPR004020">
    <property type="entry name" value="DAPIN"/>
</dbReference>
<protein>
    <submittedName>
        <fullName evidence="3">LRR and PYD domains-containing 6-like protein</fullName>
    </submittedName>
</protein>
<feature type="region of interest" description="Disordered" evidence="1">
    <location>
        <begin position="83"/>
        <end position="103"/>
    </location>
</feature>
<dbReference type="Proteomes" id="UP000290572">
    <property type="component" value="Unassembled WGS sequence"/>
</dbReference>
<dbReference type="Gene3D" id="1.10.533.10">
    <property type="entry name" value="Death Domain, Fas"/>
    <property type="match status" value="1"/>
</dbReference>
<evidence type="ECO:0000313" key="4">
    <source>
        <dbReference type="Proteomes" id="UP000290572"/>
    </source>
</evidence>
<dbReference type="SUPFAM" id="SSF47986">
    <property type="entry name" value="DEATH domain"/>
    <property type="match status" value="1"/>
</dbReference>
<name>A0A498MDR6_LABRO</name>